<keyword evidence="3 6" id="KW-0812">Transmembrane</keyword>
<feature type="transmembrane region" description="Helical" evidence="6">
    <location>
        <begin position="46"/>
        <end position="68"/>
    </location>
</feature>
<dbReference type="PANTHER" id="PTHR42893">
    <property type="entry name" value="PROTEIN DETOXIFICATION 44, CHLOROPLASTIC-RELATED"/>
    <property type="match status" value="1"/>
</dbReference>
<gene>
    <name evidence="7" type="ORF">D5R81_01215</name>
</gene>
<feature type="transmembrane region" description="Helical" evidence="6">
    <location>
        <begin position="413"/>
        <end position="436"/>
    </location>
</feature>
<feature type="transmembrane region" description="Helical" evidence="6">
    <location>
        <begin position="137"/>
        <end position="156"/>
    </location>
</feature>
<feature type="transmembrane region" description="Helical" evidence="6">
    <location>
        <begin position="272"/>
        <end position="296"/>
    </location>
</feature>
<feature type="transmembrane region" description="Helical" evidence="6">
    <location>
        <begin position="246"/>
        <end position="266"/>
    </location>
</feature>
<protein>
    <submittedName>
        <fullName evidence="7">MATE family efflux transporter</fullName>
    </submittedName>
</protein>
<evidence type="ECO:0000313" key="8">
    <source>
        <dbReference type="Proteomes" id="UP000273022"/>
    </source>
</evidence>
<feature type="transmembrane region" description="Helical" evidence="6">
    <location>
        <begin position="194"/>
        <end position="213"/>
    </location>
</feature>
<evidence type="ECO:0000256" key="2">
    <source>
        <dbReference type="ARBA" id="ARBA00010199"/>
    </source>
</evidence>
<feature type="transmembrane region" description="Helical" evidence="6">
    <location>
        <begin position="358"/>
        <end position="379"/>
    </location>
</feature>
<dbReference type="InterPro" id="IPR044644">
    <property type="entry name" value="DinF-like"/>
</dbReference>
<evidence type="ECO:0000256" key="4">
    <source>
        <dbReference type="ARBA" id="ARBA00022989"/>
    </source>
</evidence>
<dbReference type="AlphaFoldDB" id="A0A3A6UNH2"/>
<evidence type="ECO:0000256" key="3">
    <source>
        <dbReference type="ARBA" id="ARBA00022692"/>
    </source>
</evidence>
<organism evidence="7 8">
    <name type="scientific">Parashewanella spongiae</name>
    <dbReference type="NCBI Taxonomy" id="342950"/>
    <lineage>
        <taxon>Bacteria</taxon>
        <taxon>Pseudomonadati</taxon>
        <taxon>Pseudomonadota</taxon>
        <taxon>Gammaproteobacteria</taxon>
        <taxon>Alteromonadales</taxon>
        <taxon>Shewanellaceae</taxon>
        <taxon>Parashewanella</taxon>
    </lineage>
</organism>
<dbReference type="GO" id="GO:0042910">
    <property type="term" value="F:xenobiotic transmembrane transporter activity"/>
    <property type="evidence" value="ECO:0007669"/>
    <property type="project" value="InterPro"/>
</dbReference>
<proteinExistence type="inferred from homology"/>
<comment type="caution">
    <text evidence="7">The sequence shown here is derived from an EMBL/GenBank/DDBJ whole genome shotgun (WGS) entry which is preliminary data.</text>
</comment>
<dbReference type="GO" id="GO:0005886">
    <property type="term" value="C:plasma membrane"/>
    <property type="evidence" value="ECO:0007669"/>
    <property type="project" value="TreeGrafter"/>
</dbReference>
<evidence type="ECO:0000313" key="7">
    <source>
        <dbReference type="EMBL" id="RJY19355.1"/>
    </source>
</evidence>
<feature type="transmembrane region" description="Helical" evidence="6">
    <location>
        <begin position="89"/>
        <end position="109"/>
    </location>
</feature>
<evidence type="ECO:0000256" key="1">
    <source>
        <dbReference type="ARBA" id="ARBA00004141"/>
    </source>
</evidence>
<dbReference type="EMBL" id="QYYH01000004">
    <property type="protein sequence ID" value="RJY19355.1"/>
    <property type="molecule type" value="Genomic_DNA"/>
</dbReference>
<keyword evidence="5 6" id="KW-0472">Membrane</keyword>
<reference evidence="7 8" key="1">
    <citation type="submission" date="2018-09" db="EMBL/GenBank/DDBJ databases">
        <title>Phylogeny of the Shewanellaceae, and recommendation for two new genera, Pseudoshewanella and Parashewanella.</title>
        <authorList>
            <person name="Wang G."/>
        </authorList>
    </citation>
    <scope>NUCLEOTIDE SEQUENCE [LARGE SCALE GENOMIC DNA]</scope>
    <source>
        <strain evidence="7 8">KCTC 22492</strain>
    </source>
</reference>
<dbReference type="NCBIfam" id="TIGR00797">
    <property type="entry name" value="matE"/>
    <property type="match status" value="1"/>
</dbReference>
<dbReference type="CDD" id="cd13136">
    <property type="entry name" value="MATE_DinF_like"/>
    <property type="match status" value="1"/>
</dbReference>
<dbReference type="Proteomes" id="UP000273022">
    <property type="component" value="Unassembled WGS sequence"/>
</dbReference>
<feature type="transmembrane region" description="Helical" evidence="6">
    <location>
        <begin position="168"/>
        <end position="188"/>
    </location>
</feature>
<dbReference type="InterPro" id="IPR002528">
    <property type="entry name" value="MATE_fam"/>
</dbReference>
<comment type="subcellular location">
    <subcellularLocation>
        <location evidence="1">Membrane</location>
        <topology evidence="1">Multi-pass membrane protein</topology>
    </subcellularLocation>
</comment>
<dbReference type="GO" id="GO:0015297">
    <property type="term" value="F:antiporter activity"/>
    <property type="evidence" value="ECO:0007669"/>
    <property type="project" value="InterPro"/>
</dbReference>
<name>A0A3A6UNH2_9GAMM</name>
<sequence>MYQLLFSKQHNQRLWSLALPIIISNISVPLLGLVDTAMIGHLSAAYYLGGVALGSTIISMSTWLLGFLRMSTTGLTAQAHGQQDVQEQCKLLVQGAVLAFFLGLIVVLLQKPMLSMAMSLSAASEQVEFYCRQYVSIRIWSMPIVLLNLVMLGWLLGRRLPSVAMWQLIIANSVNIVLDAWFILGLGWDVAGAAWASVGADITAFLVATFMVYRQLSALRFNQFKLLIKQVFTSGYQKIISLNANIFIRSLCLQLTLTFMTFYAAIYGDSTLAANAVLLNLLMLISYGLDGIAYYAEVEVGQAYGKRAWVQLREAVVLSWFWSAVMAIIFALLFLSFGSSLVSLLTNITKVKYIADQYLIWLALMPLWSFGCYLFDGVYIGAAKGAQMRNSMIFSTVLVFFPFWYVLQDFGNHSLWAALSAFMLSRSATLGIHFVYQKGFQNESSPS</sequence>
<dbReference type="OrthoDB" id="9789527at2"/>
<dbReference type="PANTHER" id="PTHR42893:SF46">
    <property type="entry name" value="PROTEIN DETOXIFICATION 44, CHLOROPLASTIC"/>
    <property type="match status" value="1"/>
</dbReference>
<keyword evidence="8" id="KW-1185">Reference proteome</keyword>
<evidence type="ECO:0000256" key="6">
    <source>
        <dbReference type="SAM" id="Phobius"/>
    </source>
</evidence>
<accession>A0A3A6UNH2</accession>
<feature type="transmembrane region" description="Helical" evidence="6">
    <location>
        <begin position="14"/>
        <end position="34"/>
    </location>
</feature>
<dbReference type="Pfam" id="PF01554">
    <property type="entry name" value="MatE"/>
    <property type="match status" value="2"/>
</dbReference>
<keyword evidence="4 6" id="KW-1133">Transmembrane helix</keyword>
<dbReference type="RefSeq" id="WP_121851839.1">
    <property type="nucleotide sequence ID" value="NZ_CP037952.1"/>
</dbReference>
<feature type="transmembrane region" description="Helical" evidence="6">
    <location>
        <begin position="317"/>
        <end position="338"/>
    </location>
</feature>
<evidence type="ECO:0000256" key="5">
    <source>
        <dbReference type="ARBA" id="ARBA00023136"/>
    </source>
</evidence>
<feature type="transmembrane region" description="Helical" evidence="6">
    <location>
        <begin position="391"/>
        <end position="407"/>
    </location>
</feature>
<comment type="similarity">
    <text evidence="2">Belongs to the multi antimicrobial extrusion (MATE) (TC 2.A.66.1) family.</text>
</comment>